<name>A0A7X8XZD4_9BACT</name>
<dbReference type="InterPro" id="IPR037682">
    <property type="entry name" value="TonB_C"/>
</dbReference>
<protein>
    <recommendedName>
        <fullName evidence="1">TonB C-terminal domain-containing protein</fullName>
    </recommendedName>
</protein>
<sequence>MKLKLIHLVVVFTLTKLITFGQNETDKVFVSPENTVELESYLEKNVEYPLIAYSNGVEGNVWVSFDLS</sequence>
<evidence type="ECO:0000259" key="1">
    <source>
        <dbReference type="PROSITE" id="PS52015"/>
    </source>
</evidence>
<reference evidence="3 4" key="1">
    <citation type="submission" date="2020-04" db="EMBL/GenBank/DDBJ databases">
        <title>Flammeovirga sp. SR4, a novel species isolated from seawater.</title>
        <authorList>
            <person name="Wang X."/>
        </authorList>
    </citation>
    <scope>NUCLEOTIDE SEQUENCE [LARGE SCALE GENOMIC DNA]</scope>
    <source>
        <strain evidence="3 4">SR4</strain>
    </source>
</reference>
<proteinExistence type="predicted"/>
<accession>A0A7X8XZD4</accession>
<feature type="non-terminal residue" evidence="3">
    <location>
        <position position="68"/>
    </location>
</feature>
<dbReference type="AlphaFoldDB" id="A0A7X8XZD4"/>
<evidence type="ECO:0000313" key="3">
    <source>
        <dbReference type="EMBL" id="NLR95086.1"/>
    </source>
</evidence>
<dbReference type="PROSITE" id="PS52015">
    <property type="entry name" value="TONB_CTD"/>
    <property type="match status" value="1"/>
</dbReference>
<organism evidence="3 4">
    <name type="scientific">Flammeovirga agarivorans</name>
    <dbReference type="NCBI Taxonomy" id="2726742"/>
    <lineage>
        <taxon>Bacteria</taxon>
        <taxon>Pseudomonadati</taxon>
        <taxon>Bacteroidota</taxon>
        <taxon>Cytophagia</taxon>
        <taxon>Cytophagales</taxon>
        <taxon>Flammeovirgaceae</taxon>
        <taxon>Flammeovirga</taxon>
    </lineage>
</organism>
<keyword evidence="4" id="KW-1185">Reference proteome</keyword>
<dbReference type="EMBL" id="JABAIL010000022">
    <property type="protein sequence ID" value="NLR95039.1"/>
    <property type="molecule type" value="Genomic_DNA"/>
</dbReference>
<dbReference type="GO" id="GO:0055085">
    <property type="term" value="P:transmembrane transport"/>
    <property type="evidence" value="ECO:0007669"/>
    <property type="project" value="InterPro"/>
</dbReference>
<dbReference type="Proteomes" id="UP000585050">
    <property type="component" value="Unassembled WGS sequence"/>
</dbReference>
<comment type="caution">
    <text evidence="3">The sequence shown here is derived from an EMBL/GenBank/DDBJ whole genome shotgun (WGS) entry which is preliminary data.</text>
</comment>
<dbReference type="EMBL" id="JABAIL010000038">
    <property type="protein sequence ID" value="NLR95086.1"/>
    <property type="molecule type" value="Genomic_DNA"/>
</dbReference>
<feature type="domain" description="TonB C-terminal" evidence="1">
    <location>
        <begin position="33"/>
        <end position="68"/>
    </location>
</feature>
<evidence type="ECO:0000313" key="2">
    <source>
        <dbReference type="EMBL" id="NLR95039.1"/>
    </source>
</evidence>
<dbReference type="RefSeq" id="WP_211093440.1">
    <property type="nucleotide sequence ID" value="NZ_JABAIL010000022.1"/>
</dbReference>
<evidence type="ECO:0000313" key="4">
    <source>
        <dbReference type="Proteomes" id="UP000585050"/>
    </source>
</evidence>
<gene>
    <name evidence="2" type="ORF">HGP29_27815</name>
    <name evidence="3" type="ORF">HGP29_28055</name>
</gene>